<feature type="transmembrane region" description="Helical" evidence="1">
    <location>
        <begin position="77"/>
        <end position="102"/>
    </location>
</feature>
<evidence type="ECO:0000313" key="3">
    <source>
        <dbReference type="Proteomes" id="UP000055024"/>
    </source>
</evidence>
<keyword evidence="3" id="KW-1185">Reference proteome</keyword>
<comment type="caution">
    <text evidence="2">The sequence shown here is derived from an EMBL/GenBank/DDBJ whole genome shotgun (WGS) entry which is preliminary data.</text>
</comment>
<gene>
    <name evidence="2" type="ORF">T11_233</name>
</gene>
<sequence length="222" mass="25038">MSLEAILFLQSAPLLFVSLTRLFSCGNGCRDDTNVIFRRFTGSLFASIISAVVAQLWRPKNMDPFEYLGLRLQGLLAAFMLPLLLTTLFCLGPISLLLFNYFQSHTLGRILIAATLASDYGRQIGIGERLLQTKLMECILRSPELILLVFSSTYSAFAQLFSVCILIPALRPKTPYLIREHITDQMFLLVCSELLPPLLPLTLEYSRRHQLAGLLHIFNLNK</sequence>
<keyword evidence="1" id="KW-0472">Membrane</keyword>
<dbReference type="AlphaFoldDB" id="A0A0V1HLM7"/>
<evidence type="ECO:0000313" key="2">
    <source>
        <dbReference type="EMBL" id="KRZ11152.1"/>
    </source>
</evidence>
<organism evidence="2 3">
    <name type="scientific">Trichinella zimbabwensis</name>
    <dbReference type="NCBI Taxonomy" id="268475"/>
    <lineage>
        <taxon>Eukaryota</taxon>
        <taxon>Metazoa</taxon>
        <taxon>Ecdysozoa</taxon>
        <taxon>Nematoda</taxon>
        <taxon>Enoplea</taxon>
        <taxon>Dorylaimia</taxon>
        <taxon>Trichinellida</taxon>
        <taxon>Trichinellidae</taxon>
        <taxon>Trichinella</taxon>
    </lineage>
</organism>
<accession>A0A0V1HLM7</accession>
<reference evidence="2 3" key="1">
    <citation type="submission" date="2015-01" db="EMBL/GenBank/DDBJ databases">
        <title>Evolution of Trichinella species and genotypes.</title>
        <authorList>
            <person name="Korhonen P.K."/>
            <person name="Edoardo P."/>
            <person name="Giuseppe L.R."/>
            <person name="Gasser R.B."/>
        </authorList>
    </citation>
    <scope>NUCLEOTIDE SEQUENCE [LARGE SCALE GENOMIC DNA]</scope>
    <source>
        <strain evidence="2">ISS1029</strain>
    </source>
</reference>
<dbReference type="Proteomes" id="UP000055024">
    <property type="component" value="Unassembled WGS sequence"/>
</dbReference>
<protein>
    <submittedName>
        <fullName evidence="2">Uncharacterized protein</fullName>
    </submittedName>
</protein>
<name>A0A0V1HLM7_9BILA</name>
<proteinExistence type="predicted"/>
<evidence type="ECO:0000256" key="1">
    <source>
        <dbReference type="SAM" id="Phobius"/>
    </source>
</evidence>
<dbReference type="OrthoDB" id="271604at2759"/>
<keyword evidence="1" id="KW-1133">Transmembrane helix</keyword>
<keyword evidence="1" id="KW-0812">Transmembrane</keyword>
<feature type="transmembrane region" description="Helical" evidence="1">
    <location>
        <begin position="145"/>
        <end position="170"/>
    </location>
</feature>
<dbReference type="EMBL" id="JYDP01000052">
    <property type="protein sequence ID" value="KRZ11152.1"/>
    <property type="molecule type" value="Genomic_DNA"/>
</dbReference>
<dbReference type="STRING" id="268475.A0A0V1HLM7"/>
<feature type="transmembrane region" description="Helical" evidence="1">
    <location>
        <begin position="6"/>
        <end position="24"/>
    </location>
</feature>
<feature type="transmembrane region" description="Helical" evidence="1">
    <location>
        <begin position="36"/>
        <end position="57"/>
    </location>
</feature>